<evidence type="ECO:0000256" key="1">
    <source>
        <dbReference type="SAM" id="MobiDB-lite"/>
    </source>
</evidence>
<proteinExistence type="predicted"/>
<feature type="compositionally biased region" description="Low complexity" evidence="1">
    <location>
        <begin position="63"/>
        <end position="80"/>
    </location>
</feature>
<evidence type="ECO:0000313" key="3">
    <source>
        <dbReference type="EMBL" id="SFB46013.1"/>
    </source>
</evidence>
<feature type="compositionally biased region" description="Basic and acidic residues" evidence="1">
    <location>
        <begin position="227"/>
        <end position="246"/>
    </location>
</feature>
<feature type="domain" description="Outer membrane channel protein CpnT-like N-terminal" evidence="2">
    <location>
        <begin position="188"/>
        <end position="294"/>
    </location>
</feature>
<dbReference type="Gene3D" id="1.20.1260.20">
    <property type="entry name" value="PPE superfamily"/>
    <property type="match status" value="1"/>
</dbReference>
<dbReference type="AlphaFoldDB" id="A0A1I1BBX3"/>
<dbReference type="InterPro" id="IPR038332">
    <property type="entry name" value="PPE_sf"/>
</dbReference>
<feature type="compositionally biased region" description="Basic and acidic residues" evidence="1">
    <location>
        <begin position="148"/>
        <end position="159"/>
    </location>
</feature>
<dbReference type="EMBL" id="FOKG01000012">
    <property type="protein sequence ID" value="SFB46013.1"/>
    <property type="molecule type" value="Genomic_DNA"/>
</dbReference>
<reference evidence="4" key="1">
    <citation type="submission" date="2016-10" db="EMBL/GenBank/DDBJ databases">
        <authorList>
            <person name="Varghese N."/>
            <person name="Submissions S."/>
        </authorList>
    </citation>
    <scope>NUCLEOTIDE SEQUENCE [LARGE SCALE GENOMIC DNA]</scope>
    <source>
        <strain evidence="4">CGMCC 4.3568</strain>
    </source>
</reference>
<evidence type="ECO:0000259" key="2">
    <source>
        <dbReference type="Pfam" id="PF25547"/>
    </source>
</evidence>
<feature type="region of interest" description="Disordered" evidence="1">
    <location>
        <begin position="1"/>
        <end position="246"/>
    </location>
</feature>
<name>A0A1I1BBX3_9PSEU</name>
<dbReference type="Proteomes" id="UP000243799">
    <property type="component" value="Unassembled WGS sequence"/>
</dbReference>
<accession>A0A1I1BBX3</accession>
<dbReference type="STRING" id="490629.SAMN05216266_112134"/>
<protein>
    <recommendedName>
        <fullName evidence="2">Outer membrane channel protein CpnT-like N-terminal domain-containing protein</fullName>
    </recommendedName>
</protein>
<evidence type="ECO:0000313" key="4">
    <source>
        <dbReference type="Proteomes" id="UP000243799"/>
    </source>
</evidence>
<dbReference type="Pfam" id="PF25547">
    <property type="entry name" value="WXG100_2"/>
    <property type="match status" value="1"/>
</dbReference>
<feature type="compositionally biased region" description="Low complexity" evidence="1">
    <location>
        <begin position="20"/>
        <end position="29"/>
    </location>
</feature>
<gene>
    <name evidence="3" type="ORF">SAMN05216266_112134</name>
</gene>
<organism evidence="3 4">
    <name type="scientific">Amycolatopsis marina</name>
    <dbReference type="NCBI Taxonomy" id="490629"/>
    <lineage>
        <taxon>Bacteria</taxon>
        <taxon>Bacillati</taxon>
        <taxon>Actinomycetota</taxon>
        <taxon>Actinomycetes</taxon>
        <taxon>Pseudonocardiales</taxon>
        <taxon>Pseudonocardiaceae</taxon>
        <taxon>Amycolatopsis</taxon>
    </lineage>
</organism>
<dbReference type="RefSeq" id="WP_143101873.1">
    <property type="nucleotide sequence ID" value="NZ_FOKG01000012.1"/>
</dbReference>
<dbReference type="InterPro" id="IPR057746">
    <property type="entry name" value="CpnT-like_N"/>
</dbReference>
<dbReference type="OrthoDB" id="9857132at2"/>
<sequence length="503" mass="50139">MTAPSDDGSGTADQSGTDNSSSAPPSSAGAPPPETSGESNTEQEAPADDSTAPAPPKEPAGDGASTASETPPPSESTSGGEDPGGASPDDHSQKPGPENAEQQPGKDAPAADGEEVPETVPGGEMREAQDASGEGSGDEVPGIIPGADVREVKDEDKPAEGVLPLDDEFATTVRNEGPNLDTPAGILDDLGQQWNGTGRSADTVHSEGTGGMAAVRDSWQDPAQESMQRRTDPSLEETRSVGDSARAMDEQVRRAGEQARAASDGMEQNIARQAPGYYLATSTLPPGERDVAGRRIVDITVGENRDLVNQAANNIANDPGWEQVEAPPASTPGDPAPGLYAVSGTALDSGANLLAQKHASSVAAQGFDDVASKVLKVGKVGGGVLGGLAALGSAAHDVHEAPPEERESFWQAVASNSAGLAASIAAPAAAGFVAGAVGGAGIGAIPGAIIGLGAGVVASGAVDSLFENGVGDPGGALLDGVNSLDETGHALLDGGRTAWNDIF</sequence>
<keyword evidence="4" id="KW-1185">Reference proteome</keyword>